<dbReference type="Pfam" id="PF21032">
    <property type="entry name" value="PROPPIN"/>
    <property type="match status" value="1"/>
</dbReference>
<evidence type="ECO:0000256" key="1">
    <source>
        <dbReference type="ARBA" id="ARBA00022574"/>
    </source>
</evidence>
<dbReference type="Gene3D" id="2.130.10.10">
    <property type="entry name" value="YVTN repeat-like/Quinoprotein amine dehydrogenase"/>
    <property type="match status" value="1"/>
</dbReference>
<evidence type="ECO:0000256" key="3">
    <source>
        <dbReference type="ARBA" id="ARBA00025740"/>
    </source>
</evidence>
<protein>
    <submittedName>
        <fullName evidence="5">Uncharacterized protein</fullName>
    </submittedName>
</protein>
<evidence type="ECO:0000256" key="2">
    <source>
        <dbReference type="ARBA" id="ARBA00022737"/>
    </source>
</evidence>
<proteinExistence type="inferred from homology"/>
<dbReference type="GO" id="GO:0005737">
    <property type="term" value="C:cytoplasm"/>
    <property type="evidence" value="ECO:0007669"/>
    <property type="project" value="UniProtKB-ARBA"/>
</dbReference>
<feature type="compositionally biased region" description="Low complexity" evidence="4">
    <location>
        <begin position="276"/>
        <end position="291"/>
    </location>
</feature>
<dbReference type="InterPro" id="IPR001680">
    <property type="entry name" value="WD40_rpt"/>
</dbReference>
<organism evidence="5">
    <name type="scientific">Phaeomonas parva</name>
    <dbReference type="NCBI Taxonomy" id="124430"/>
    <lineage>
        <taxon>Eukaryota</taxon>
        <taxon>Sar</taxon>
        <taxon>Stramenopiles</taxon>
        <taxon>Ochrophyta</taxon>
        <taxon>Pinguiophyceae</taxon>
        <taxon>Pinguiochrysidales</taxon>
        <taxon>Pinguiochrysidaceae</taxon>
        <taxon>Phaeomonas</taxon>
    </lineage>
</organism>
<name>A0A7S1TWF6_9STRA</name>
<gene>
    <name evidence="5" type="ORF">PPAR1163_LOCUS7526</name>
</gene>
<dbReference type="EMBL" id="HBGJ01012007">
    <property type="protein sequence ID" value="CAD9249166.1"/>
    <property type="molecule type" value="Transcribed_RNA"/>
</dbReference>
<dbReference type="SMART" id="SM00320">
    <property type="entry name" value="WD40"/>
    <property type="match status" value="2"/>
</dbReference>
<dbReference type="AlphaFoldDB" id="A0A7S1TWF6"/>
<dbReference type="InterPro" id="IPR048720">
    <property type="entry name" value="PROPPIN"/>
</dbReference>
<comment type="similarity">
    <text evidence="3">Belongs to the WD repeat PROPPIN family.</text>
</comment>
<reference evidence="5" key="1">
    <citation type="submission" date="2021-01" db="EMBL/GenBank/DDBJ databases">
        <authorList>
            <person name="Corre E."/>
            <person name="Pelletier E."/>
            <person name="Niang G."/>
            <person name="Scheremetjew M."/>
            <person name="Finn R."/>
            <person name="Kale V."/>
            <person name="Holt S."/>
            <person name="Cochrane G."/>
            <person name="Meng A."/>
            <person name="Brown T."/>
            <person name="Cohen L."/>
        </authorList>
    </citation>
    <scope>NUCLEOTIDE SEQUENCE</scope>
    <source>
        <strain evidence="5">CCMP2877</strain>
    </source>
</reference>
<evidence type="ECO:0000256" key="4">
    <source>
        <dbReference type="SAM" id="MobiDB-lite"/>
    </source>
</evidence>
<dbReference type="PANTHER" id="PTHR11227">
    <property type="entry name" value="WD-REPEAT PROTEIN INTERACTING WITH PHOSPHOINOSIDES WIPI -RELATED"/>
    <property type="match status" value="1"/>
</dbReference>
<dbReference type="SUPFAM" id="SSF50978">
    <property type="entry name" value="WD40 repeat-like"/>
    <property type="match status" value="1"/>
</dbReference>
<evidence type="ECO:0000313" key="5">
    <source>
        <dbReference type="EMBL" id="CAD9249166.1"/>
    </source>
</evidence>
<feature type="region of interest" description="Disordered" evidence="4">
    <location>
        <begin position="259"/>
        <end position="291"/>
    </location>
</feature>
<keyword evidence="1" id="KW-0853">WD repeat</keyword>
<dbReference type="InterPro" id="IPR015943">
    <property type="entry name" value="WD40/YVTN_repeat-like_dom_sf"/>
</dbReference>
<keyword evidence="2" id="KW-0677">Repeat</keyword>
<sequence>MSSMRIDDPNSNLLFVGFNQDSSCFACGTKNGFRIFNVDPFKPTFNRVFTPGSIGIVEMLYRCNLLVLVGGGANPHYPPNKVMIWDDSLRRVIGDLTFRSEVLAAKLRRDRVVVVLREKTYVYRFNDLKLLDQINTRPNDKGLVALCPDSSKTVLACPGISKGHVRVELYDIRKASFISAHESELACLALTMDGSRLATASVKGTLVRVHDTHTGAMLHELRRGIEETEIYSIAFNNTATFLATSSARDTVHIFSLQGSEGGAGGGAEAADEGAAEAEAAQATDSAGNPVP</sequence>
<accession>A0A7S1TWF6</accession>
<dbReference type="InterPro" id="IPR036322">
    <property type="entry name" value="WD40_repeat_dom_sf"/>
</dbReference>